<evidence type="ECO:0000256" key="2">
    <source>
        <dbReference type="ARBA" id="ARBA00023125"/>
    </source>
</evidence>
<accession>A0A223SBJ2</accession>
<sequence>MSDTTVTIDCVRVVLWGARRRGLDAGPLLVGAGVPPSLLDAPGARVPADRFARLVRAVCAALDDEFLGLADEAVRPGTFAMMCRTAIHCPDLGAALRRAGSFYALFPGAPRARLSTDPAEPEGRWEFSVHMPPRMGPFIELCLLGITLRLASWAIGRRLRPSLVELAHSRASSVADHAAVLGDRIRYERARPALVIDAADLAAPIVRDEHDLRALLAGSPAGLLAGLRPAVATSERVRRILDRDIAGGVPAAHEVAARLNMSPQTLRRHLRAEGVSFREIRDRVLRDAAVSALADGGWSVAEIAEHLGFSEASAFQRAFKRWAGTTPGAYRSARCSPPTCKGGEHRSLTAPRRHRQSGGRAESGSSALNT</sequence>
<evidence type="ECO:0000256" key="3">
    <source>
        <dbReference type="ARBA" id="ARBA00023163"/>
    </source>
</evidence>
<dbReference type="PROSITE" id="PS01124">
    <property type="entry name" value="HTH_ARAC_FAMILY_2"/>
    <property type="match status" value="1"/>
</dbReference>
<dbReference type="GO" id="GO:0003700">
    <property type="term" value="F:DNA-binding transcription factor activity"/>
    <property type="evidence" value="ECO:0007669"/>
    <property type="project" value="InterPro"/>
</dbReference>
<dbReference type="Gene3D" id="1.10.10.60">
    <property type="entry name" value="Homeodomain-like"/>
    <property type="match status" value="1"/>
</dbReference>
<dbReference type="PRINTS" id="PR00032">
    <property type="entry name" value="HTHARAC"/>
</dbReference>
<dbReference type="Proteomes" id="UP000215005">
    <property type="component" value="Chromosome"/>
</dbReference>
<dbReference type="SMART" id="SM00342">
    <property type="entry name" value="HTH_ARAC"/>
    <property type="match status" value="1"/>
</dbReference>
<dbReference type="InterPro" id="IPR009057">
    <property type="entry name" value="Homeodomain-like_sf"/>
</dbReference>
<dbReference type="OrthoDB" id="9799345at2"/>
<dbReference type="PANTHER" id="PTHR47894:SF1">
    <property type="entry name" value="HTH-TYPE TRANSCRIPTIONAL REGULATOR VQSM"/>
    <property type="match status" value="1"/>
</dbReference>
<dbReference type="KEGG" id="ngv:CDO52_24010"/>
<evidence type="ECO:0000256" key="4">
    <source>
        <dbReference type="SAM" id="MobiDB-lite"/>
    </source>
</evidence>
<dbReference type="SUPFAM" id="SSF46689">
    <property type="entry name" value="Homeodomain-like"/>
    <property type="match status" value="1"/>
</dbReference>
<gene>
    <name evidence="6" type="ORF">CDO52_24010</name>
</gene>
<feature type="domain" description="HTH araC/xylS-type" evidence="5">
    <location>
        <begin position="235"/>
        <end position="333"/>
    </location>
</feature>
<keyword evidence="1" id="KW-0805">Transcription regulation</keyword>
<name>A0A223SBJ2_9ACTN</name>
<dbReference type="GO" id="GO:0005829">
    <property type="term" value="C:cytosol"/>
    <property type="evidence" value="ECO:0007669"/>
    <property type="project" value="TreeGrafter"/>
</dbReference>
<reference evidence="6 7" key="1">
    <citation type="submission" date="2017-08" db="EMBL/GenBank/DDBJ databases">
        <title>The complete genome sequence of Nocardiopsis gilva YIM 90087.</title>
        <authorList>
            <person name="Yin M."/>
            <person name="Tang S."/>
        </authorList>
    </citation>
    <scope>NUCLEOTIDE SEQUENCE [LARGE SCALE GENOMIC DNA]</scope>
    <source>
        <strain evidence="6 7">YIM 90087</strain>
    </source>
</reference>
<keyword evidence="2" id="KW-0238">DNA-binding</keyword>
<dbReference type="RefSeq" id="WP_094932725.1">
    <property type="nucleotide sequence ID" value="NZ_CP022753.1"/>
</dbReference>
<evidence type="ECO:0000256" key="1">
    <source>
        <dbReference type="ARBA" id="ARBA00023015"/>
    </source>
</evidence>
<feature type="region of interest" description="Disordered" evidence="4">
    <location>
        <begin position="327"/>
        <end position="370"/>
    </location>
</feature>
<dbReference type="Pfam" id="PF12833">
    <property type="entry name" value="HTH_18"/>
    <property type="match status" value="1"/>
</dbReference>
<dbReference type="InterPro" id="IPR020449">
    <property type="entry name" value="Tscrpt_reg_AraC-type_HTH"/>
</dbReference>
<dbReference type="AlphaFoldDB" id="A0A223SBJ2"/>
<evidence type="ECO:0000259" key="5">
    <source>
        <dbReference type="PROSITE" id="PS01124"/>
    </source>
</evidence>
<protein>
    <recommendedName>
        <fullName evidence="5">HTH araC/xylS-type domain-containing protein</fullName>
    </recommendedName>
</protein>
<keyword evidence="3" id="KW-0804">Transcription</keyword>
<dbReference type="EMBL" id="CP022753">
    <property type="protein sequence ID" value="ASU85456.1"/>
    <property type="molecule type" value="Genomic_DNA"/>
</dbReference>
<dbReference type="InterPro" id="IPR032687">
    <property type="entry name" value="AraC-type_N"/>
</dbReference>
<proteinExistence type="predicted"/>
<dbReference type="GO" id="GO:0000976">
    <property type="term" value="F:transcription cis-regulatory region binding"/>
    <property type="evidence" value="ECO:0007669"/>
    <property type="project" value="TreeGrafter"/>
</dbReference>
<dbReference type="InterPro" id="IPR018060">
    <property type="entry name" value="HTH_AraC"/>
</dbReference>
<organism evidence="6 7">
    <name type="scientific">Nocardiopsis gilva YIM 90087</name>
    <dbReference type="NCBI Taxonomy" id="1235441"/>
    <lineage>
        <taxon>Bacteria</taxon>
        <taxon>Bacillati</taxon>
        <taxon>Actinomycetota</taxon>
        <taxon>Actinomycetes</taxon>
        <taxon>Streptosporangiales</taxon>
        <taxon>Nocardiopsidaceae</taxon>
        <taxon>Nocardiopsis</taxon>
    </lineage>
</organism>
<dbReference type="PANTHER" id="PTHR47894">
    <property type="entry name" value="HTH-TYPE TRANSCRIPTIONAL REGULATOR GADX"/>
    <property type="match status" value="1"/>
</dbReference>
<evidence type="ECO:0000313" key="7">
    <source>
        <dbReference type="Proteomes" id="UP000215005"/>
    </source>
</evidence>
<evidence type="ECO:0000313" key="6">
    <source>
        <dbReference type="EMBL" id="ASU85456.1"/>
    </source>
</evidence>
<keyword evidence="7" id="KW-1185">Reference proteome</keyword>
<dbReference type="Pfam" id="PF12625">
    <property type="entry name" value="Arabinose_bd"/>
    <property type="match status" value="1"/>
</dbReference>